<dbReference type="EMBL" id="CAJNOC010002316">
    <property type="protein sequence ID" value="CAF0925798.1"/>
    <property type="molecule type" value="Genomic_DNA"/>
</dbReference>
<dbReference type="AlphaFoldDB" id="A0A814B8Q4"/>
<dbReference type="GO" id="GO:0007165">
    <property type="term" value="P:signal transduction"/>
    <property type="evidence" value="ECO:0007669"/>
    <property type="project" value="TreeGrafter"/>
</dbReference>
<dbReference type="GO" id="GO:0043130">
    <property type="term" value="F:ubiquitin binding"/>
    <property type="evidence" value="ECO:0007669"/>
    <property type="project" value="InterPro"/>
</dbReference>
<dbReference type="InterPro" id="IPR014645">
    <property type="entry name" value="TOM1"/>
</dbReference>
<dbReference type="SMART" id="SM00288">
    <property type="entry name" value="VHS"/>
    <property type="match status" value="1"/>
</dbReference>
<dbReference type="PIRSF" id="PIRSF036948">
    <property type="entry name" value="TOM1"/>
    <property type="match status" value="1"/>
</dbReference>
<comment type="similarity">
    <text evidence="1">Belongs to the TOM1 family.</text>
</comment>
<dbReference type="Gene3D" id="1.20.58.160">
    <property type="match status" value="1"/>
</dbReference>
<evidence type="ECO:0000313" key="7">
    <source>
        <dbReference type="EMBL" id="CAF0925798.1"/>
    </source>
</evidence>
<keyword evidence="8" id="KW-1185">Reference proteome</keyword>
<dbReference type="InterPro" id="IPR038425">
    <property type="entry name" value="GAT_sf"/>
</dbReference>
<dbReference type="Proteomes" id="UP000663879">
    <property type="component" value="Unassembled WGS sequence"/>
</dbReference>
<evidence type="ECO:0000256" key="1">
    <source>
        <dbReference type="ARBA" id="ARBA00007708"/>
    </source>
</evidence>
<evidence type="ECO:0008006" key="9">
    <source>
        <dbReference type="Google" id="ProtNLM"/>
    </source>
</evidence>
<evidence type="ECO:0000313" key="8">
    <source>
        <dbReference type="Proteomes" id="UP000663879"/>
    </source>
</evidence>
<dbReference type="SUPFAM" id="SSF89009">
    <property type="entry name" value="GAT-like domain"/>
    <property type="match status" value="1"/>
</dbReference>
<accession>A0A814B8Q4</accession>
<feature type="domain" description="GAT" evidence="6">
    <location>
        <begin position="219"/>
        <end position="312"/>
    </location>
</feature>
<dbReference type="PANTHER" id="PTHR13856">
    <property type="entry name" value="VHS DOMAIN CONTAINING PROTEIN FAMILY"/>
    <property type="match status" value="1"/>
</dbReference>
<dbReference type="InterPro" id="IPR002014">
    <property type="entry name" value="VHS_dom"/>
</dbReference>
<dbReference type="Pfam" id="PF00790">
    <property type="entry name" value="VHS"/>
    <property type="match status" value="1"/>
</dbReference>
<feature type="region of interest" description="Disordered" evidence="4">
    <location>
        <begin position="178"/>
        <end position="210"/>
    </location>
</feature>
<comment type="caution">
    <text evidence="7">The sequence shown here is derived from an EMBL/GenBank/DDBJ whole genome shotgun (WGS) entry which is preliminary data.</text>
</comment>
<dbReference type="GO" id="GO:0016020">
    <property type="term" value="C:membrane"/>
    <property type="evidence" value="ECO:0007669"/>
    <property type="project" value="TreeGrafter"/>
</dbReference>
<evidence type="ECO:0000259" key="5">
    <source>
        <dbReference type="PROSITE" id="PS50179"/>
    </source>
</evidence>
<dbReference type="GO" id="GO:0015031">
    <property type="term" value="P:protein transport"/>
    <property type="evidence" value="ECO:0007669"/>
    <property type="project" value="UniProtKB-KW"/>
</dbReference>
<dbReference type="GO" id="GO:0005768">
    <property type="term" value="C:endosome"/>
    <property type="evidence" value="ECO:0007669"/>
    <property type="project" value="TreeGrafter"/>
</dbReference>
<dbReference type="PROSITE" id="PS50179">
    <property type="entry name" value="VHS"/>
    <property type="match status" value="1"/>
</dbReference>
<dbReference type="InterPro" id="IPR004152">
    <property type="entry name" value="GAT_dom"/>
</dbReference>
<dbReference type="GO" id="GO:0030276">
    <property type="term" value="F:clathrin binding"/>
    <property type="evidence" value="ECO:0007669"/>
    <property type="project" value="TreeGrafter"/>
</dbReference>
<dbReference type="PROSITE" id="PS50909">
    <property type="entry name" value="GAT"/>
    <property type="match status" value="1"/>
</dbReference>
<evidence type="ECO:0000256" key="3">
    <source>
        <dbReference type="ARBA" id="ARBA00022927"/>
    </source>
</evidence>
<protein>
    <recommendedName>
        <fullName evidence="9">TOM1-like protein 2</fullName>
    </recommendedName>
</protein>
<feature type="domain" description="VHS" evidence="5">
    <location>
        <begin position="24"/>
        <end position="157"/>
    </location>
</feature>
<sequence length="398" mass="46006">MSSLFSNPSSNPLQTVIGQLVERSVSPYEPGANIELFFELCDQINLREENAKDAFKAIRKELNLYKGKNWAVVSKILILLETCSQNCNKRFQVHLANKDFLHELKSMIGPKLQPPLEIQEKVLYLIQLWNNMFKNDAEFKNIETFYRDLRERGVDFPVQTPSLDKLMEKTLNTQFNQSVKISQPSNTISPNRSQPPQTSPQPNYSSPNRPVGVIKLNDEQWAKLNSELSIVESNIQVFNEILNEVQSRPNKEFDQDDQDISLIKEIFKTCKEMQKRITQLIGNVSNEGVINELLRINDDLNNVFLRYERFERSFLLKPESNNAQGLLELPKQEEKPLIDFGDDNFDSKLTPQMNTNSNSNNNNNSSKMSESLSFMEDESEIKEMENWLKIQEMGSNKK</sequence>
<evidence type="ECO:0000259" key="6">
    <source>
        <dbReference type="PROSITE" id="PS50909"/>
    </source>
</evidence>
<dbReference type="SUPFAM" id="SSF48464">
    <property type="entry name" value="ENTH/VHS domain"/>
    <property type="match status" value="1"/>
</dbReference>
<keyword evidence="3" id="KW-0653">Protein transport</keyword>
<dbReference type="GO" id="GO:0035091">
    <property type="term" value="F:phosphatidylinositol binding"/>
    <property type="evidence" value="ECO:0007669"/>
    <property type="project" value="InterPro"/>
</dbReference>
<evidence type="ECO:0000256" key="4">
    <source>
        <dbReference type="SAM" id="MobiDB-lite"/>
    </source>
</evidence>
<name>A0A814B8Q4_9BILA</name>
<gene>
    <name evidence="7" type="ORF">OXX778_LOCUS12633</name>
</gene>
<proteinExistence type="inferred from homology"/>
<feature type="region of interest" description="Disordered" evidence="4">
    <location>
        <begin position="337"/>
        <end position="378"/>
    </location>
</feature>
<organism evidence="7 8">
    <name type="scientific">Brachionus calyciflorus</name>
    <dbReference type="NCBI Taxonomy" id="104777"/>
    <lineage>
        <taxon>Eukaryota</taxon>
        <taxon>Metazoa</taxon>
        <taxon>Spiralia</taxon>
        <taxon>Gnathifera</taxon>
        <taxon>Rotifera</taxon>
        <taxon>Eurotatoria</taxon>
        <taxon>Monogononta</taxon>
        <taxon>Pseudotrocha</taxon>
        <taxon>Ploima</taxon>
        <taxon>Brachionidae</taxon>
        <taxon>Brachionus</taxon>
    </lineage>
</organism>
<dbReference type="PANTHER" id="PTHR13856:SF137">
    <property type="entry name" value="GH05942P"/>
    <property type="match status" value="1"/>
</dbReference>
<feature type="compositionally biased region" description="Low complexity" evidence="4">
    <location>
        <begin position="354"/>
        <end position="373"/>
    </location>
</feature>
<evidence type="ECO:0000256" key="2">
    <source>
        <dbReference type="ARBA" id="ARBA00022448"/>
    </source>
</evidence>
<dbReference type="Pfam" id="PF03127">
    <property type="entry name" value="GAT"/>
    <property type="match status" value="1"/>
</dbReference>
<dbReference type="InterPro" id="IPR008942">
    <property type="entry name" value="ENTH_VHS"/>
</dbReference>
<dbReference type="OrthoDB" id="2018246at2759"/>
<keyword evidence="2" id="KW-0813">Transport</keyword>
<dbReference type="CDD" id="cd14233">
    <property type="entry name" value="GAT_TOM1_like"/>
    <property type="match status" value="1"/>
</dbReference>
<dbReference type="Gene3D" id="1.25.40.90">
    <property type="match status" value="1"/>
</dbReference>
<feature type="compositionally biased region" description="Polar residues" evidence="4">
    <location>
        <begin position="178"/>
        <end position="208"/>
    </location>
</feature>
<reference evidence="7" key="1">
    <citation type="submission" date="2021-02" db="EMBL/GenBank/DDBJ databases">
        <authorList>
            <person name="Nowell W R."/>
        </authorList>
    </citation>
    <scope>NUCLEOTIDE SEQUENCE</scope>
    <source>
        <strain evidence="7">Ploen Becks lab</strain>
    </source>
</reference>